<keyword evidence="4" id="KW-0812">Transmembrane</keyword>
<gene>
    <name evidence="5" type="ORF">F8M41_025955</name>
</gene>
<dbReference type="InterPro" id="IPR011043">
    <property type="entry name" value="Gal_Oxase/kelch_b-propeller"/>
</dbReference>
<dbReference type="SUPFAM" id="SSF50965">
    <property type="entry name" value="Galactose oxidase, central domain"/>
    <property type="match status" value="1"/>
</dbReference>
<dbReference type="Proteomes" id="UP000439903">
    <property type="component" value="Unassembled WGS sequence"/>
</dbReference>
<evidence type="ECO:0000256" key="4">
    <source>
        <dbReference type="SAM" id="Phobius"/>
    </source>
</evidence>
<dbReference type="EMBL" id="WTPW01000096">
    <property type="protein sequence ID" value="KAF0548448.1"/>
    <property type="molecule type" value="Genomic_DNA"/>
</dbReference>
<keyword evidence="4" id="KW-1133">Transmembrane helix</keyword>
<keyword evidence="2" id="KW-0677">Repeat</keyword>
<evidence type="ECO:0000256" key="1">
    <source>
        <dbReference type="ARBA" id="ARBA00022441"/>
    </source>
</evidence>
<evidence type="ECO:0000313" key="6">
    <source>
        <dbReference type="Proteomes" id="UP000439903"/>
    </source>
</evidence>
<feature type="compositionally biased region" description="Low complexity" evidence="3">
    <location>
        <begin position="540"/>
        <end position="578"/>
    </location>
</feature>
<dbReference type="OrthoDB" id="10251809at2759"/>
<evidence type="ECO:0000313" key="5">
    <source>
        <dbReference type="EMBL" id="KAF0548448.1"/>
    </source>
</evidence>
<keyword evidence="4" id="KW-0472">Membrane</keyword>
<organism evidence="5 6">
    <name type="scientific">Gigaspora margarita</name>
    <dbReference type="NCBI Taxonomy" id="4874"/>
    <lineage>
        <taxon>Eukaryota</taxon>
        <taxon>Fungi</taxon>
        <taxon>Fungi incertae sedis</taxon>
        <taxon>Mucoromycota</taxon>
        <taxon>Glomeromycotina</taxon>
        <taxon>Glomeromycetes</taxon>
        <taxon>Diversisporales</taxon>
        <taxon>Gigasporaceae</taxon>
        <taxon>Gigaspora</taxon>
    </lineage>
</organism>
<dbReference type="AlphaFoldDB" id="A0A8H4AZW7"/>
<dbReference type="PANTHER" id="PTHR46093">
    <property type="entry name" value="ACYL-COA-BINDING DOMAIN-CONTAINING PROTEIN 5"/>
    <property type="match status" value="1"/>
</dbReference>
<dbReference type="Gene3D" id="2.120.10.80">
    <property type="entry name" value="Kelch-type beta propeller"/>
    <property type="match status" value="2"/>
</dbReference>
<reference evidence="5 6" key="1">
    <citation type="journal article" date="2019" name="Environ. Microbiol.">
        <title>At the nexus of three kingdoms: the genome of the mycorrhizal fungus Gigaspora margarita provides insights into plant, endobacterial and fungal interactions.</title>
        <authorList>
            <person name="Venice F."/>
            <person name="Ghignone S."/>
            <person name="Salvioli di Fossalunga A."/>
            <person name="Amselem J."/>
            <person name="Novero M."/>
            <person name="Xianan X."/>
            <person name="Sedzielewska Toro K."/>
            <person name="Morin E."/>
            <person name="Lipzen A."/>
            <person name="Grigoriev I.V."/>
            <person name="Henrissat B."/>
            <person name="Martin F.M."/>
            <person name="Bonfante P."/>
        </authorList>
    </citation>
    <scope>NUCLEOTIDE SEQUENCE [LARGE SCALE GENOMIC DNA]</scope>
    <source>
        <strain evidence="5 6">BEG34</strain>
    </source>
</reference>
<feature type="compositionally biased region" description="Polar residues" evidence="3">
    <location>
        <begin position="582"/>
        <end position="618"/>
    </location>
</feature>
<evidence type="ECO:0000256" key="2">
    <source>
        <dbReference type="ARBA" id="ARBA00022737"/>
    </source>
</evidence>
<accession>A0A8H4AZW7</accession>
<feature type="region of interest" description="Disordered" evidence="3">
    <location>
        <begin position="529"/>
        <end position="637"/>
    </location>
</feature>
<feature type="compositionally biased region" description="Low complexity" evidence="3">
    <location>
        <begin position="619"/>
        <end position="637"/>
    </location>
</feature>
<keyword evidence="1" id="KW-0880">Kelch repeat</keyword>
<dbReference type="Pfam" id="PF24681">
    <property type="entry name" value="Kelch_KLHDC2_KLHL20_DRC7"/>
    <property type="match status" value="1"/>
</dbReference>
<dbReference type="SUPFAM" id="SSF117281">
    <property type="entry name" value="Kelch motif"/>
    <property type="match status" value="1"/>
</dbReference>
<name>A0A8H4AZW7_GIGMA</name>
<feature type="transmembrane region" description="Helical" evidence="4">
    <location>
        <begin position="695"/>
        <end position="717"/>
    </location>
</feature>
<comment type="caution">
    <text evidence="5">The sequence shown here is derived from an EMBL/GenBank/DDBJ whole genome shotgun (WGS) entry which is preliminary data.</text>
</comment>
<dbReference type="PANTHER" id="PTHR46093:SF18">
    <property type="entry name" value="FIBRONECTIN TYPE-III DOMAIN-CONTAINING PROTEIN"/>
    <property type="match status" value="1"/>
</dbReference>
<keyword evidence="6" id="KW-1185">Reference proteome</keyword>
<evidence type="ECO:0000256" key="3">
    <source>
        <dbReference type="SAM" id="MobiDB-lite"/>
    </source>
</evidence>
<proteinExistence type="predicted"/>
<dbReference type="InterPro" id="IPR015915">
    <property type="entry name" value="Kelch-typ_b-propeller"/>
</dbReference>
<sequence>MKFFQKFLYYFFMINEVFFFVICRKIPNSRFEQASALVGTRLYFFGGLTSQVVTNEVWYLDLSNSFNTTTPPWRSDVEMPVGYILGSSCVNPINNSSIFLIGGKMYIPHTLNKIYSSCVYMFNPCISQWTTSNLIGFNRSFIARSKMQAIIDNNGRIFIFSGKYYNSSVLFDDMNILDITTMTWSTPPISQNVPIPRVDYTATLLRNGLIVYIGGYGTPQISMNEINVFDTKSLCWSTIIASGDHIESRLGHSAVLIQNGNIIIYGGSANNSTGPRVFPDLAVLNTNTWEWSTPCIPQTNAPPPLTFHSATLYRIYMIITFGRITTISRTLTLSNNVYILDTLNYTWVTMINSNIPSAINQEYTATDTTFITPYIVPDTTSTAPDTKFTVPDTASTPNVPDPTFTVPDATPIVPDTTFTVPDTASTVPDTIPIAPDTTFTVPGTKSTVSDTASTPIVPDTTFTVPDTTPIVPDTTPIVPDTTFAVPDAASTVPDTTHIVPDKTFTVPDAASTMPDTTPIVPDTTFTVPDTTSNIPDTASTVPDTTFTVPDTASTVPDTTPTGPDTTSTIPDTSSTVPDAKSTVPNTTFTIPYPTSTIPNTTTSVPDTKSTVPNTTSAVPDTASTVPNTTTTAPDTPLTVPNTTFTDTTSASPNTASAVSDTTATVPDTVSTVKDKETIQTSQASVPSDSSLNTGVLIGTGVGVFVIGVLSSVGVILYKRWLRRSSIY</sequence>
<protein>
    <submittedName>
        <fullName evidence="5">Galactose oxidase</fullName>
    </submittedName>
</protein>